<dbReference type="RefSeq" id="WP_244718129.1">
    <property type="nucleotide sequence ID" value="NZ_CP095049.1"/>
</dbReference>
<proteinExistence type="predicted"/>
<keyword evidence="2" id="KW-1185">Reference proteome</keyword>
<gene>
    <name evidence="1" type="ORF">MUN80_00250</name>
</gene>
<dbReference type="EMBL" id="CP095049">
    <property type="protein sequence ID" value="UOQ53207.1"/>
    <property type="molecule type" value="Genomic_DNA"/>
</dbReference>
<protein>
    <submittedName>
        <fullName evidence="1">Uncharacterized protein</fullName>
    </submittedName>
</protein>
<organism evidence="1 2">
    <name type="scientific">Hymenobacter cellulosivorans</name>
    <dbReference type="NCBI Taxonomy" id="2932249"/>
    <lineage>
        <taxon>Bacteria</taxon>
        <taxon>Pseudomonadati</taxon>
        <taxon>Bacteroidota</taxon>
        <taxon>Cytophagia</taxon>
        <taxon>Cytophagales</taxon>
        <taxon>Hymenobacteraceae</taxon>
        <taxon>Hymenobacter</taxon>
    </lineage>
</organism>
<evidence type="ECO:0000313" key="1">
    <source>
        <dbReference type="EMBL" id="UOQ53207.1"/>
    </source>
</evidence>
<evidence type="ECO:0000313" key="2">
    <source>
        <dbReference type="Proteomes" id="UP000831785"/>
    </source>
</evidence>
<dbReference type="Proteomes" id="UP000831785">
    <property type="component" value="Chromosome"/>
</dbReference>
<name>A0ABY4FB16_9BACT</name>
<sequence>MSESASTSFLARSMRRRSFFRVAGATVAASTLVLSGCVGDEETVAPTTPDVPVVNLGTGDAGVLNYLLLLEQLEAAFYQRVVTTPRATCPPPS</sequence>
<accession>A0ABY4FB16</accession>
<reference evidence="1 2" key="1">
    <citation type="submission" date="2022-04" db="EMBL/GenBank/DDBJ databases">
        <title>Hymenobacter sp. isolated from the air.</title>
        <authorList>
            <person name="Won M."/>
            <person name="Lee C.-M."/>
            <person name="Woen H.-Y."/>
            <person name="Kwon S.-W."/>
        </authorList>
    </citation>
    <scope>NUCLEOTIDE SEQUENCE [LARGE SCALE GENOMIC DNA]</scope>
    <source>
        <strain evidence="2">5116 S-27</strain>
    </source>
</reference>